<accession>A0A235HKJ1</accession>
<proteinExistence type="predicted"/>
<organism evidence="2 3">
    <name type="scientific">Azospirillum brasilense</name>
    <dbReference type="NCBI Taxonomy" id="192"/>
    <lineage>
        <taxon>Bacteria</taxon>
        <taxon>Pseudomonadati</taxon>
        <taxon>Pseudomonadota</taxon>
        <taxon>Alphaproteobacteria</taxon>
        <taxon>Rhodospirillales</taxon>
        <taxon>Azospirillaceae</taxon>
        <taxon>Azospirillum</taxon>
    </lineage>
</organism>
<protein>
    <recommendedName>
        <fullName evidence="4">Class I SAM-dependent methyltransferase</fullName>
    </recommendedName>
</protein>
<evidence type="ECO:0000313" key="2">
    <source>
        <dbReference type="EMBL" id="OYD86286.1"/>
    </source>
</evidence>
<reference evidence="2 3" key="1">
    <citation type="submission" date="2017-07" db="EMBL/GenBank/DDBJ databases">
        <title>Whole genome sequence of Azospirillum brasilense 2A1, a potential biofertilizer strain.</title>
        <authorList>
            <person name="Fontana C.A."/>
            <person name="Toffoli L.M."/>
            <person name="Salazar S.M."/>
            <person name="Puglisi E."/>
            <person name="Pedraza R."/>
            <person name="Bassi D."/>
            <person name="Cocconcelli P.S."/>
        </authorList>
    </citation>
    <scope>NUCLEOTIDE SEQUENCE [LARGE SCALE GENOMIC DNA]</scope>
    <source>
        <strain evidence="2 3">2A1</strain>
    </source>
</reference>
<dbReference type="Gene3D" id="3.40.50.150">
    <property type="entry name" value="Vaccinia Virus protein VP39"/>
    <property type="match status" value="1"/>
</dbReference>
<dbReference type="AlphaFoldDB" id="A0A235HKJ1"/>
<dbReference type="SUPFAM" id="SSF53335">
    <property type="entry name" value="S-adenosyl-L-methionine-dependent methyltransferases"/>
    <property type="match status" value="1"/>
</dbReference>
<dbReference type="CDD" id="cd02440">
    <property type="entry name" value="AdoMet_MTases"/>
    <property type="match status" value="1"/>
</dbReference>
<evidence type="ECO:0000313" key="3">
    <source>
        <dbReference type="Proteomes" id="UP000215367"/>
    </source>
</evidence>
<feature type="region of interest" description="Disordered" evidence="1">
    <location>
        <begin position="23"/>
        <end position="47"/>
    </location>
</feature>
<sequence length="307" mass="33757">MAARSCATRNAAAACAASRSRWSSATTSDPERLHSPGTATPRRRRSMSDPLYDDRFYDIQEEGSLRSARVIAPLVLGWVGAESVLDVGCGVGTFLRAFAETGIADIQGVDGDYVRRDRLRIDPSRFRAQDLSQPFDLGRRFGLVLSLEVAEHLPEERAEGFVDDLCRHGDVVLFGAAIPGQGGKGHINEQWQSHWAGKFLSRGYEAFDILRPILWADPSVEFWYRQNTVIFASPDGIAANPGLATMRGRGLPLSCMGLVHPELLDLHARQAARSKRVVEVFNQMAAQGGSYRFDRGADGSVNIVRIE</sequence>
<evidence type="ECO:0008006" key="4">
    <source>
        <dbReference type="Google" id="ProtNLM"/>
    </source>
</evidence>
<dbReference type="EMBL" id="NOWT01000001">
    <property type="protein sequence ID" value="OYD86286.1"/>
    <property type="molecule type" value="Genomic_DNA"/>
</dbReference>
<dbReference type="Proteomes" id="UP000215367">
    <property type="component" value="Unassembled WGS sequence"/>
</dbReference>
<gene>
    <name evidence="2" type="ORF">CHT98_01605</name>
</gene>
<comment type="caution">
    <text evidence="2">The sequence shown here is derived from an EMBL/GenBank/DDBJ whole genome shotgun (WGS) entry which is preliminary data.</text>
</comment>
<dbReference type="InterPro" id="IPR029063">
    <property type="entry name" value="SAM-dependent_MTases_sf"/>
</dbReference>
<name>A0A235HKJ1_AZOBR</name>
<evidence type="ECO:0000256" key="1">
    <source>
        <dbReference type="SAM" id="MobiDB-lite"/>
    </source>
</evidence>
<dbReference type="Pfam" id="PF13489">
    <property type="entry name" value="Methyltransf_23"/>
    <property type="match status" value="1"/>
</dbReference>